<proteinExistence type="predicted"/>
<evidence type="ECO:0000313" key="3">
    <source>
        <dbReference type="Proteomes" id="UP001501570"/>
    </source>
</evidence>
<comment type="caution">
    <text evidence="2">The sequence shown here is derived from an EMBL/GenBank/DDBJ whole genome shotgun (WGS) entry which is preliminary data.</text>
</comment>
<evidence type="ECO:0000313" key="2">
    <source>
        <dbReference type="EMBL" id="GAA5201643.1"/>
    </source>
</evidence>
<feature type="compositionally biased region" description="Low complexity" evidence="1">
    <location>
        <begin position="21"/>
        <end position="38"/>
    </location>
</feature>
<protein>
    <submittedName>
        <fullName evidence="2">Uncharacterized protein</fullName>
    </submittedName>
</protein>
<name>A0ABP9SRW7_9ACTN</name>
<dbReference type="Proteomes" id="UP001501570">
    <property type="component" value="Unassembled WGS sequence"/>
</dbReference>
<reference evidence="3" key="1">
    <citation type="journal article" date="2019" name="Int. J. Syst. Evol. Microbiol.">
        <title>The Global Catalogue of Microorganisms (GCM) 10K type strain sequencing project: providing services to taxonomists for standard genome sequencing and annotation.</title>
        <authorList>
            <consortium name="The Broad Institute Genomics Platform"/>
            <consortium name="The Broad Institute Genome Sequencing Center for Infectious Disease"/>
            <person name="Wu L."/>
            <person name="Ma J."/>
        </authorList>
    </citation>
    <scope>NUCLEOTIDE SEQUENCE [LARGE SCALE GENOMIC DNA]</scope>
    <source>
        <strain evidence="3">JCM 18304</strain>
    </source>
</reference>
<gene>
    <name evidence="2" type="ORF">GCM10023322_82040</name>
</gene>
<evidence type="ECO:0000256" key="1">
    <source>
        <dbReference type="SAM" id="MobiDB-lite"/>
    </source>
</evidence>
<sequence>MSAETTSQRVARDRAASQDGRVSAPSSSVRSASPAVPSTRRAPTGQLARGQIPPATVAPAPWPGAAAAPAGASAGEVGGQSPEVRIVAQGRRADRAAT</sequence>
<dbReference type="EMBL" id="BAABJQ010000052">
    <property type="protein sequence ID" value="GAA5201643.1"/>
    <property type="molecule type" value="Genomic_DNA"/>
</dbReference>
<feature type="region of interest" description="Disordered" evidence="1">
    <location>
        <begin position="1"/>
        <end position="98"/>
    </location>
</feature>
<keyword evidence="3" id="KW-1185">Reference proteome</keyword>
<accession>A0ABP9SRW7</accession>
<organism evidence="2 3">
    <name type="scientific">Rugosimonospora acidiphila</name>
    <dbReference type="NCBI Taxonomy" id="556531"/>
    <lineage>
        <taxon>Bacteria</taxon>
        <taxon>Bacillati</taxon>
        <taxon>Actinomycetota</taxon>
        <taxon>Actinomycetes</taxon>
        <taxon>Micromonosporales</taxon>
        <taxon>Micromonosporaceae</taxon>
        <taxon>Rugosimonospora</taxon>
    </lineage>
</organism>
<feature type="compositionally biased region" description="Low complexity" evidence="1">
    <location>
        <begin position="53"/>
        <end position="75"/>
    </location>
</feature>